<dbReference type="PANTHER" id="PTHR40606:SF1">
    <property type="entry name" value="UPF0339 PROTEIN YEGP"/>
    <property type="match status" value="1"/>
</dbReference>
<reference evidence="2" key="1">
    <citation type="journal article" date="2014" name="Int. J. Syst. Evol. Microbiol.">
        <title>Complete genome sequence of Corynebacterium casei LMG S-19264T (=DSM 44701T), isolated from a smear-ripened cheese.</title>
        <authorList>
            <consortium name="US DOE Joint Genome Institute (JGI-PGF)"/>
            <person name="Walter F."/>
            <person name="Albersmeier A."/>
            <person name="Kalinowski J."/>
            <person name="Ruckert C."/>
        </authorList>
    </citation>
    <scope>NUCLEOTIDE SEQUENCE</scope>
    <source>
        <strain evidence="2">VKM Ac-1321</strain>
    </source>
</reference>
<reference evidence="2" key="2">
    <citation type="submission" date="2023-01" db="EMBL/GenBank/DDBJ databases">
        <authorList>
            <person name="Sun Q."/>
            <person name="Evtushenko L."/>
        </authorList>
    </citation>
    <scope>NUCLEOTIDE SEQUENCE</scope>
    <source>
        <strain evidence="2">VKM Ac-1321</strain>
    </source>
</reference>
<dbReference type="Pfam" id="PF07411">
    <property type="entry name" value="DUF1508"/>
    <property type="match status" value="1"/>
</dbReference>
<dbReference type="AlphaFoldDB" id="A0A9W6KJ47"/>
<dbReference type="SUPFAM" id="SSF160113">
    <property type="entry name" value="YegP-like"/>
    <property type="match status" value="1"/>
</dbReference>
<dbReference type="InterPro" id="IPR010879">
    <property type="entry name" value="DUF1508"/>
</dbReference>
<keyword evidence="3" id="KW-1185">Reference proteome</keyword>
<sequence length="59" mass="6346">MKFVLKKASNGQYRFNMVASNGQTVATSETYTRKASAMDTIASIQQRAGGATIDDQTAN</sequence>
<accession>A0A9W6KJ47</accession>
<dbReference type="Gene3D" id="3.30.160.160">
    <property type="entry name" value="YegP-like"/>
    <property type="match status" value="1"/>
</dbReference>
<dbReference type="Proteomes" id="UP001143480">
    <property type="component" value="Unassembled WGS sequence"/>
</dbReference>
<feature type="domain" description="DUF1508" evidence="1">
    <location>
        <begin position="8"/>
        <end position="55"/>
    </location>
</feature>
<dbReference type="InterPro" id="IPR036913">
    <property type="entry name" value="YegP-like_sf"/>
</dbReference>
<evidence type="ECO:0000313" key="3">
    <source>
        <dbReference type="Proteomes" id="UP001143480"/>
    </source>
</evidence>
<comment type="caution">
    <text evidence="2">The sequence shown here is derived from an EMBL/GenBank/DDBJ whole genome shotgun (WGS) entry which is preliminary data.</text>
</comment>
<dbReference type="InterPro" id="IPR051141">
    <property type="entry name" value="UPF0339_domain"/>
</dbReference>
<evidence type="ECO:0000313" key="2">
    <source>
        <dbReference type="EMBL" id="GLL03032.1"/>
    </source>
</evidence>
<evidence type="ECO:0000259" key="1">
    <source>
        <dbReference type="Pfam" id="PF07411"/>
    </source>
</evidence>
<dbReference type="EMBL" id="BSFP01000029">
    <property type="protein sequence ID" value="GLL03032.1"/>
    <property type="molecule type" value="Genomic_DNA"/>
</dbReference>
<dbReference type="RefSeq" id="WP_223104952.1">
    <property type="nucleotide sequence ID" value="NZ_BAAAXA010000001.1"/>
</dbReference>
<protein>
    <recommendedName>
        <fullName evidence="1">DUF1508 domain-containing protein</fullName>
    </recommendedName>
</protein>
<organism evidence="2 3">
    <name type="scientific">Dactylosporangium matsuzakiense</name>
    <dbReference type="NCBI Taxonomy" id="53360"/>
    <lineage>
        <taxon>Bacteria</taxon>
        <taxon>Bacillati</taxon>
        <taxon>Actinomycetota</taxon>
        <taxon>Actinomycetes</taxon>
        <taxon>Micromonosporales</taxon>
        <taxon>Micromonosporaceae</taxon>
        <taxon>Dactylosporangium</taxon>
    </lineage>
</organism>
<gene>
    <name evidence="2" type="ORF">GCM10017581_047750</name>
</gene>
<proteinExistence type="predicted"/>
<dbReference type="PANTHER" id="PTHR40606">
    <property type="match status" value="1"/>
</dbReference>
<name>A0A9W6KJ47_9ACTN</name>